<gene>
    <name evidence="3" type="ORF">HNR37_000507</name>
</gene>
<dbReference type="EMBL" id="JACHID010000002">
    <property type="protein sequence ID" value="MBB5021201.1"/>
    <property type="molecule type" value="Genomic_DNA"/>
</dbReference>
<sequence length="619" mass="68931">MASKSRNKKAVRHRRTRKTSSGSPLSANLQSLQQVFPGVARAVSGSESIQDRSKPQEYSPIRFDVDTVVVALGTNVLRSFLVDNHQADLQCIRLMILLEEDASLLRSFIEEFDISSSILAGAMLVVLQGEGEWNLAVEVRNRCIASSALLSLAGAIQVLGSQTPDSSSPFFQQYLQEVSTGFAEGRNYYGNDPHDSLVGIENMFDNLDIIAENPGINLLHNKFVDVPAFIVATGPSLDEALPHLSQASHKGLVIACDASVKPLAEAGVDFQFVASVERKPLVSKFFETFDSSRTYLFTPPLQSRHTLERFQGRKIVTYRNVKHFDWIQVERGKLDIKTSVANMAYVIADYLGCNPIVLIGQDLSFGDEGSTHATGFAIESATQVEKKRKSFAIENNQGRMVQTHHIWYSGIKSFETDIAASKADTINTTLRGARIRGAEVRSLPEVLAQLSERESDYRSEVEAFLEEFQQTPSSITRSRLQMRLAKGIHDCQQIAGAIETAREQLFPFIRSRVVPLLNQATDHIPPTEVQAAWEQMQRHKQAIAAAGSDTWECLVMHVFQSSVLDELILEKQLYLQYQHSHMAQVHAIARFPQWSDECLRHTTSVQKVLQRAASSLGSE</sequence>
<dbReference type="InterPro" id="IPR002826">
    <property type="entry name" value="MptE-like"/>
</dbReference>
<dbReference type="PANTHER" id="PTHR41786">
    <property type="entry name" value="MOTILITY ACCESSORY FACTOR MAF"/>
    <property type="match status" value="1"/>
</dbReference>
<feature type="region of interest" description="Disordered" evidence="1">
    <location>
        <begin position="1"/>
        <end position="27"/>
    </location>
</feature>
<evidence type="ECO:0000259" key="2">
    <source>
        <dbReference type="Pfam" id="PF01973"/>
    </source>
</evidence>
<protein>
    <recommendedName>
        <fullName evidence="2">6-hydroxymethylpterin diphosphokinase MptE-like domain-containing protein</fullName>
    </recommendedName>
</protein>
<dbReference type="Pfam" id="PF01973">
    <property type="entry name" value="MptE-like"/>
    <property type="match status" value="1"/>
</dbReference>
<evidence type="ECO:0000313" key="3">
    <source>
        <dbReference type="EMBL" id="MBB5021201.1"/>
    </source>
</evidence>
<dbReference type="PANTHER" id="PTHR41786:SF1">
    <property type="entry name" value="6-HYDROXYMETHYLPTERIN DIPHOSPHOKINASE MPTE-LIKE DOMAIN-CONTAINING PROTEIN"/>
    <property type="match status" value="1"/>
</dbReference>
<evidence type="ECO:0000256" key="1">
    <source>
        <dbReference type="SAM" id="MobiDB-lite"/>
    </source>
</evidence>
<comment type="caution">
    <text evidence="3">The sequence shown here is derived from an EMBL/GenBank/DDBJ whole genome shotgun (WGS) entry which is preliminary data.</text>
</comment>
<feature type="compositionally biased region" description="Basic residues" evidence="1">
    <location>
        <begin position="1"/>
        <end position="18"/>
    </location>
</feature>
<dbReference type="Proteomes" id="UP000528322">
    <property type="component" value="Unassembled WGS sequence"/>
</dbReference>
<keyword evidence="4" id="KW-1185">Reference proteome</keyword>
<proteinExistence type="predicted"/>
<dbReference type="AlphaFoldDB" id="A0A7W7Y334"/>
<feature type="domain" description="6-hydroxymethylpterin diphosphokinase MptE-like" evidence="2">
    <location>
        <begin position="201"/>
        <end position="367"/>
    </location>
</feature>
<evidence type="ECO:0000313" key="4">
    <source>
        <dbReference type="Proteomes" id="UP000528322"/>
    </source>
</evidence>
<name>A0A7W7Y334_9BACT</name>
<organism evidence="3 4">
    <name type="scientific">Desulfurispira natronophila</name>
    <dbReference type="NCBI Taxonomy" id="682562"/>
    <lineage>
        <taxon>Bacteria</taxon>
        <taxon>Pseudomonadati</taxon>
        <taxon>Chrysiogenota</taxon>
        <taxon>Chrysiogenia</taxon>
        <taxon>Chrysiogenales</taxon>
        <taxon>Chrysiogenaceae</taxon>
        <taxon>Desulfurispira</taxon>
    </lineage>
</organism>
<accession>A0A7W7Y334</accession>
<dbReference type="RefSeq" id="WP_183729463.1">
    <property type="nucleotide sequence ID" value="NZ_JACHID010000002.1"/>
</dbReference>
<reference evidence="3 4" key="1">
    <citation type="submission" date="2020-08" db="EMBL/GenBank/DDBJ databases">
        <title>Genomic Encyclopedia of Type Strains, Phase IV (KMG-IV): sequencing the most valuable type-strain genomes for metagenomic binning, comparative biology and taxonomic classification.</title>
        <authorList>
            <person name="Goeker M."/>
        </authorList>
    </citation>
    <scope>NUCLEOTIDE SEQUENCE [LARGE SCALE GENOMIC DNA]</scope>
    <source>
        <strain evidence="3 4">DSM 22071</strain>
    </source>
</reference>